<comment type="subcellular location">
    <subcellularLocation>
        <location evidence="3">Nucleus</location>
    </subcellularLocation>
</comment>
<dbReference type="Gene3D" id="1.10.10.10">
    <property type="entry name" value="Winged helix-like DNA-binding domain superfamily/Winged helix DNA-binding domain"/>
    <property type="match status" value="1"/>
</dbReference>
<sequence length="399" mass="43997">MCSREDEYLLLQRGLKVLQENVVLEETAGNRCLPVIGEPLTEDSRGAVIHRIERIVLDLLQQLAAAGPPGRVHLLVPRHSQWDTMAEDQGRAGQQVPGLRGRGLVSKLRFDVPSSQRKFAILVLLLSRVHTLLSTRSSGTRRQLYYEEVAFLRSQREVDEGALGVSRVLGLPPWHLGLLATAKGLVAGDLALSLNDGEVLDCRHKPGGVLIPGDVSAIERVESAARFILVLEKDTIFQRVLQEGILDRLGPCIVVTGKGYPDVSTRVLLARLEAELQLPMLAVVDADPYGVHIMCVYRFGTKTCPLPLRSMRWLGVLPSELSSLGVRGVPLTDRDESLARSLLDERQQQQRRLPNAVRQEVETILSLGMKAEVDALIEFAPCYLTDAYLPNKIAAANVL</sequence>
<dbReference type="GO" id="GO:0000706">
    <property type="term" value="P:meiotic DNA double-strand break processing"/>
    <property type="evidence" value="ECO:0007669"/>
    <property type="project" value="TreeGrafter"/>
</dbReference>
<keyword evidence="16" id="KW-1185">Reference proteome</keyword>
<comment type="similarity">
    <text evidence="4 12">Belongs to the TOP6A family.</text>
</comment>
<dbReference type="GO" id="GO:0005524">
    <property type="term" value="F:ATP binding"/>
    <property type="evidence" value="ECO:0007669"/>
    <property type="project" value="InterPro"/>
</dbReference>
<evidence type="ECO:0000256" key="1">
    <source>
        <dbReference type="ARBA" id="ARBA00000185"/>
    </source>
</evidence>
<dbReference type="PRINTS" id="PR01550">
    <property type="entry name" value="TOP6AFAMILY"/>
</dbReference>
<dbReference type="GO" id="GO:0046872">
    <property type="term" value="F:metal ion binding"/>
    <property type="evidence" value="ECO:0007669"/>
    <property type="project" value="UniProtKB-KW"/>
</dbReference>
<evidence type="ECO:0000256" key="5">
    <source>
        <dbReference type="ARBA" id="ARBA00012895"/>
    </source>
</evidence>
<evidence type="ECO:0000256" key="12">
    <source>
        <dbReference type="PROSITE-ProRule" id="PRU01385"/>
    </source>
</evidence>
<evidence type="ECO:0000256" key="6">
    <source>
        <dbReference type="ARBA" id="ARBA00022723"/>
    </source>
</evidence>
<comment type="catalytic activity">
    <reaction evidence="1 12">
        <text>ATP-dependent breakage, passage and rejoining of double-stranded DNA.</text>
        <dbReference type="EC" id="5.6.2.2"/>
    </reaction>
</comment>
<evidence type="ECO:0000313" key="15">
    <source>
        <dbReference type="EMBL" id="KAJ1525899.1"/>
    </source>
</evidence>
<keyword evidence="8 12" id="KW-0799">Topoisomerase</keyword>
<keyword evidence="11" id="KW-0539">Nucleus</keyword>
<dbReference type="InterPro" id="IPR036078">
    <property type="entry name" value="Spo11/TopoVI_A_sf"/>
</dbReference>
<dbReference type="EMBL" id="JAPTSV010000007">
    <property type="protein sequence ID" value="KAJ1525899.1"/>
    <property type="molecule type" value="Genomic_DNA"/>
</dbReference>
<protein>
    <recommendedName>
        <fullName evidence="5">DNA topoisomerase (ATP-hydrolyzing)</fullName>
        <ecNumber evidence="5">5.6.2.2</ecNumber>
    </recommendedName>
</protein>
<gene>
    <name evidence="15" type="ORF">ONE63_009088</name>
</gene>
<keyword evidence="9 12" id="KW-0238">DNA-binding</keyword>
<dbReference type="Gene3D" id="3.40.1360.10">
    <property type="match status" value="1"/>
</dbReference>
<keyword evidence="6" id="KW-0479">Metal-binding</keyword>
<evidence type="ECO:0000256" key="9">
    <source>
        <dbReference type="ARBA" id="ARBA00023125"/>
    </source>
</evidence>
<dbReference type="PROSITE" id="PS52041">
    <property type="entry name" value="TOPO_IIB"/>
    <property type="match status" value="1"/>
</dbReference>
<dbReference type="InterPro" id="IPR034136">
    <property type="entry name" value="TOPRIM_Topo6A/Spo11"/>
</dbReference>
<dbReference type="InterPro" id="IPR036388">
    <property type="entry name" value="WH-like_DNA-bd_sf"/>
</dbReference>
<dbReference type="PANTHER" id="PTHR10848">
    <property type="entry name" value="MEIOTIC RECOMBINATION PROTEIN SPO11"/>
    <property type="match status" value="1"/>
</dbReference>
<comment type="cofactor">
    <cofactor evidence="2">
        <name>Mg(2+)</name>
        <dbReference type="ChEBI" id="CHEBI:18420"/>
    </cofactor>
</comment>
<evidence type="ECO:0000256" key="2">
    <source>
        <dbReference type="ARBA" id="ARBA00001946"/>
    </source>
</evidence>
<dbReference type="GO" id="GO:0042138">
    <property type="term" value="P:meiotic DNA double-strand break formation"/>
    <property type="evidence" value="ECO:0007669"/>
    <property type="project" value="InterPro"/>
</dbReference>
<keyword evidence="7" id="KW-0460">Magnesium</keyword>
<dbReference type="Proteomes" id="UP001075354">
    <property type="component" value="Chromosome 7"/>
</dbReference>
<evidence type="ECO:0000256" key="3">
    <source>
        <dbReference type="ARBA" id="ARBA00004123"/>
    </source>
</evidence>
<proteinExistence type="inferred from homology"/>
<evidence type="ECO:0000259" key="14">
    <source>
        <dbReference type="Pfam" id="PF21180"/>
    </source>
</evidence>
<dbReference type="PANTHER" id="PTHR10848:SF0">
    <property type="entry name" value="MEIOTIC RECOMBINATION PROTEIN SPO11"/>
    <property type="match status" value="1"/>
</dbReference>
<name>A0AAV7XQ74_9NEOP</name>
<dbReference type="InterPro" id="IPR002815">
    <property type="entry name" value="Spo11/TopoVI_A"/>
</dbReference>
<organism evidence="15 16">
    <name type="scientific">Megalurothrips usitatus</name>
    <name type="common">bean blossom thrips</name>
    <dbReference type="NCBI Taxonomy" id="439358"/>
    <lineage>
        <taxon>Eukaryota</taxon>
        <taxon>Metazoa</taxon>
        <taxon>Ecdysozoa</taxon>
        <taxon>Arthropoda</taxon>
        <taxon>Hexapoda</taxon>
        <taxon>Insecta</taxon>
        <taxon>Pterygota</taxon>
        <taxon>Neoptera</taxon>
        <taxon>Paraneoptera</taxon>
        <taxon>Thysanoptera</taxon>
        <taxon>Terebrantia</taxon>
        <taxon>Thripoidea</taxon>
        <taxon>Thripidae</taxon>
        <taxon>Megalurothrips</taxon>
    </lineage>
</organism>
<evidence type="ECO:0000256" key="8">
    <source>
        <dbReference type="ARBA" id="ARBA00023029"/>
    </source>
</evidence>
<evidence type="ECO:0000256" key="10">
    <source>
        <dbReference type="ARBA" id="ARBA00023235"/>
    </source>
</evidence>
<keyword evidence="10 12" id="KW-0413">Isomerase</keyword>
<dbReference type="EC" id="5.6.2.2" evidence="5"/>
<dbReference type="CDD" id="cd00223">
    <property type="entry name" value="TOPRIM_TopoIIB_SPO"/>
    <property type="match status" value="1"/>
</dbReference>
<evidence type="ECO:0000256" key="4">
    <source>
        <dbReference type="ARBA" id="ARBA00006559"/>
    </source>
</evidence>
<feature type="domain" description="Topoisomerase 6 subunit A/Spo11 TOPRIM" evidence="14">
    <location>
        <begin position="227"/>
        <end position="393"/>
    </location>
</feature>
<dbReference type="InterPro" id="IPR013048">
    <property type="entry name" value="Meiotic_Spo11"/>
</dbReference>
<dbReference type="AlphaFoldDB" id="A0AAV7XQ74"/>
<dbReference type="GO" id="GO:0003677">
    <property type="term" value="F:DNA binding"/>
    <property type="evidence" value="ECO:0007669"/>
    <property type="project" value="UniProtKB-UniRule"/>
</dbReference>
<dbReference type="GO" id="GO:0003918">
    <property type="term" value="F:DNA topoisomerase type II (double strand cut, ATP-hydrolyzing) activity"/>
    <property type="evidence" value="ECO:0007669"/>
    <property type="project" value="UniProtKB-UniRule"/>
</dbReference>
<evidence type="ECO:0000313" key="16">
    <source>
        <dbReference type="Proteomes" id="UP001075354"/>
    </source>
</evidence>
<dbReference type="PRINTS" id="PR01551">
    <property type="entry name" value="SPO11HOMOLOG"/>
</dbReference>
<dbReference type="InterPro" id="IPR013049">
    <property type="entry name" value="Spo11/TopoVI_A_N"/>
</dbReference>
<evidence type="ECO:0000256" key="7">
    <source>
        <dbReference type="ARBA" id="ARBA00022842"/>
    </source>
</evidence>
<feature type="domain" description="Spo11/DNA topoisomerase VI subunit A N-terminal" evidence="13">
    <location>
        <begin position="117"/>
        <end position="177"/>
    </location>
</feature>
<dbReference type="GO" id="GO:0000228">
    <property type="term" value="C:nuclear chromosome"/>
    <property type="evidence" value="ECO:0007669"/>
    <property type="project" value="TreeGrafter"/>
</dbReference>
<evidence type="ECO:0000256" key="11">
    <source>
        <dbReference type="ARBA" id="ARBA00023242"/>
    </source>
</evidence>
<comment type="caution">
    <text evidence="15">The sequence shown here is derived from an EMBL/GenBank/DDBJ whole genome shotgun (WGS) entry which is preliminary data.</text>
</comment>
<dbReference type="SUPFAM" id="SSF56726">
    <property type="entry name" value="DNA topoisomerase IV, alpha subunit"/>
    <property type="match status" value="1"/>
</dbReference>
<feature type="active site" description="O-(5'-phospho-DNA)-tyrosine intermediate" evidence="12">
    <location>
        <position position="146"/>
    </location>
</feature>
<dbReference type="GO" id="GO:0007131">
    <property type="term" value="P:reciprocal meiotic recombination"/>
    <property type="evidence" value="ECO:0007669"/>
    <property type="project" value="TreeGrafter"/>
</dbReference>
<dbReference type="Pfam" id="PF21180">
    <property type="entry name" value="TOP6A-Spo11_Toprim"/>
    <property type="match status" value="1"/>
</dbReference>
<reference evidence="15" key="1">
    <citation type="submission" date="2022-12" db="EMBL/GenBank/DDBJ databases">
        <title>Chromosome-level genome assembly of the bean flower thrips Megalurothrips usitatus.</title>
        <authorList>
            <person name="Ma L."/>
            <person name="Liu Q."/>
            <person name="Li H."/>
            <person name="Cai W."/>
        </authorList>
    </citation>
    <scope>NUCLEOTIDE SEQUENCE</scope>
    <source>
        <strain evidence="15">Cailab_2022a</strain>
    </source>
</reference>
<evidence type="ECO:0000259" key="13">
    <source>
        <dbReference type="Pfam" id="PF04406"/>
    </source>
</evidence>
<dbReference type="Pfam" id="PF04406">
    <property type="entry name" value="TP6A_N"/>
    <property type="match status" value="1"/>
</dbReference>
<accession>A0AAV7XQ74</accession>